<keyword evidence="2" id="KW-1185">Reference proteome</keyword>
<organism evidence="1 2">
    <name type="scientific">Anisodus tanguticus</name>
    <dbReference type="NCBI Taxonomy" id="243964"/>
    <lineage>
        <taxon>Eukaryota</taxon>
        <taxon>Viridiplantae</taxon>
        <taxon>Streptophyta</taxon>
        <taxon>Embryophyta</taxon>
        <taxon>Tracheophyta</taxon>
        <taxon>Spermatophyta</taxon>
        <taxon>Magnoliopsida</taxon>
        <taxon>eudicotyledons</taxon>
        <taxon>Gunneridae</taxon>
        <taxon>Pentapetalae</taxon>
        <taxon>asterids</taxon>
        <taxon>lamiids</taxon>
        <taxon>Solanales</taxon>
        <taxon>Solanaceae</taxon>
        <taxon>Solanoideae</taxon>
        <taxon>Hyoscyameae</taxon>
        <taxon>Anisodus</taxon>
    </lineage>
</organism>
<gene>
    <name evidence="1" type="ORF">RND71_014125</name>
</gene>
<evidence type="ECO:0000313" key="2">
    <source>
        <dbReference type="Proteomes" id="UP001291623"/>
    </source>
</evidence>
<sequence>MRRIQCRKNQLNQRLDALLGATGVLLPVTFPSRLIELPESLTETLTFKTPLYMTKLFENLLLPVFSPLVSVAATQRVEMQFTNVKILSLGLSYKLPLSLYAGNFGKQDAQQNMMVRNCGHARADNCVTRADTSKIETRTNFHQTPEALRDPPNTNQICSPKLQRRGAVLQSRDATL</sequence>
<dbReference type="EMBL" id="JAVYJV010000007">
    <property type="protein sequence ID" value="KAK4366245.1"/>
    <property type="molecule type" value="Genomic_DNA"/>
</dbReference>
<reference evidence="1" key="1">
    <citation type="submission" date="2023-12" db="EMBL/GenBank/DDBJ databases">
        <title>Genome assembly of Anisodus tanguticus.</title>
        <authorList>
            <person name="Wang Y.-J."/>
        </authorList>
    </citation>
    <scope>NUCLEOTIDE SEQUENCE</scope>
    <source>
        <strain evidence="1">KB-2021</strain>
        <tissue evidence="1">Leaf</tissue>
    </source>
</reference>
<accession>A0AAE1SAM5</accession>
<evidence type="ECO:0000313" key="1">
    <source>
        <dbReference type="EMBL" id="KAK4366245.1"/>
    </source>
</evidence>
<protein>
    <submittedName>
        <fullName evidence="1">Uncharacterized protein</fullName>
    </submittedName>
</protein>
<dbReference type="AlphaFoldDB" id="A0AAE1SAM5"/>
<proteinExistence type="predicted"/>
<dbReference type="Proteomes" id="UP001291623">
    <property type="component" value="Unassembled WGS sequence"/>
</dbReference>
<name>A0AAE1SAM5_9SOLA</name>
<comment type="caution">
    <text evidence="1">The sequence shown here is derived from an EMBL/GenBank/DDBJ whole genome shotgun (WGS) entry which is preliminary data.</text>
</comment>